<keyword evidence="2" id="KW-1185">Reference proteome</keyword>
<gene>
    <name evidence="1" type="ORF">ACA1_363230</name>
</gene>
<dbReference type="KEGG" id="acan:ACA1_363230"/>
<dbReference type="Proteomes" id="UP000011083">
    <property type="component" value="Unassembled WGS sequence"/>
</dbReference>
<name>L8GG26_ACACF</name>
<accession>L8GG26</accession>
<reference evidence="1 2" key="1">
    <citation type="journal article" date="2013" name="Genome Biol.">
        <title>Genome of Acanthamoeba castellanii highlights extensive lateral gene transfer and early evolution of tyrosine kinase signaling.</title>
        <authorList>
            <person name="Clarke M."/>
            <person name="Lohan A.J."/>
            <person name="Liu B."/>
            <person name="Lagkouvardos I."/>
            <person name="Roy S."/>
            <person name="Zafar N."/>
            <person name="Bertelli C."/>
            <person name="Schilde C."/>
            <person name="Kianianmomeni A."/>
            <person name="Burglin T.R."/>
            <person name="Frech C."/>
            <person name="Turcotte B."/>
            <person name="Kopec K.O."/>
            <person name="Synnott J.M."/>
            <person name="Choo C."/>
            <person name="Paponov I."/>
            <person name="Finkler A."/>
            <person name="Soon Heng Tan C."/>
            <person name="Hutchins A.P."/>
            <person name="Weinmeier T."/>
            <person name="Rattei T."/>
            <person name="Chu J.S."/>
            <person name="Gimenez G."/>
            <person name="Irimia M."/>
            <person name="Rigden D.J."/>
            <person name="Fitzpatrick D.A."/>
            <person name="Lorenzo-Morales J."/>
            <person name="Bateman A."/>
            <person name="Chiu C.H."/>
            <person name="Tang P."/>
            <person name="Hegemann P."/>
            <person name="Fromm H."/>
            <person name="Raoult D."/>
            <person name="Greub G."/>
            <person name="Miranda-Saavedra D."/>
            <person name="Chen N."/>
            <person name="Nash P."/>
            <person name="Ginger M.L."/>
            <person name="Horn M."/>
            <person name="Schaap P."/>
            <person name="Caler L."/>
            <person name="Loftus B."/>
        </authorList>
    </citation>
    <scope>NUCLEOTIDE SEQUENCE [LARGE SCALE GENOMIC DNA]</scope>
    <source>
        <strain evidence="1 2">Neff</strain>
    </source>
</reference>
<dbReference type="VEuPathDB" id="AmoebaDB:ACA1_363230"/>
<proteinExistence type="predicted"/>
<organism evidence="1 2">
    <name type="scientific">Acanthamoeba castellanii (strain ATCC 30010 / Neff)</name>
    <dbReference type="NCBI Taxonomy" id="1257118"/>
    <lineage>
        <taxon>Eukaryota</taxon>
        <taxon>Amoebozoa</taxon>
        <taxon>Discosea</taxon>
        <taxon>Longamoebia</taxon>
        <taxon>Centramoebida</taxon>
        <taxon>Acanthamoebidae</taxon>
        <taxon>Acanthamoeba</taxon>
    </lineage>
</organism>
<evidence type="ECO:0000313" key="1">
    <source>
        <dbReference type="EMBL" id="ELR11824.1"/>
    </source>
</evidence>
<dbReference type="AlphaFoldDB" id="L8GG26"/>
<protein>
    <submittedName>
        <fullName evidence="1">Uncharacterized protein</fullName>
    </submittedName>
</protein>
<evidence type="ECO:0000313" key="2">
    <source>
        <dbReference type="Proteomes" id="UP000011083"/>
    </source>
</evidence>
<sequence length="184" mass="21102">MRQVTHLSHDTFFEAAHNWQRLLAGSRDLLRRLSVDRREGSESQRSLAVQLLALCVRPLNKAPSWMSEPGNGLWMAVVETKDTWLKVRSRRTKGGTDEEPIDHLVLALELCNIKHLVRFACDHMLNGDAQNLDFLSSFTAEVLCRYDASLSEGHREKPWLQDVLLTFPSHLASIRRTRSLLSWT</sequence>
<dbReference type="EMBL" id="KB008147">
    <property type="protein sequence ID" value="ELR11824.1"/>
    <property type="molecule type" value="Genomic_DNA"/>
</dbReference>
<dbReference type="RefSeq" id="XP_004333837.1">
    <property type="nucleotide sequence ID" value="XM_004333789.1"/>
</dbReference>
<dbReference type="GeneID" id="14912289"/>